<proteinExistence type="predicted"/>
<dbReference type="SUPFAM" id="SSF49503">
    <property type="entry name" value="Cupredoxins"/>
    <property type="match status" value="1"/>
</dbReference>
<feature type="domain" description="Blue (type 1) copper" evidence="6">
    <location>
        <begin position="201"/>
        <end position="313"/>
    </location>
</feature>
<feature type="transmembrane region" description="Helical" evidence="5">
    <location>
        <begin position="40"/>
        <end position="57"/>
    </location>
</feature>
<dbReference type="PANTHER" id="PTHR38439">
    <property type="entry name" value="AURACYANIN-B"/>
    <property type="match status" value="1"/>
</dbReference>
<evidence type="ECO:0000256" key="1">
    <source>
        <dbReference type="ARBA" id="ARBA00004418"/>
    </source>
</evidence>
<dbReference type="InterPro" id="IPR008972">
    <property type="entry name" value="Cupredoxin"/>
</dbReference>
<dbReference type="Gene3D" id="2.60.40.420">
    <property type="entry name" value="Cupredoxins - blue copper proteins"/>
    <property type="match status" value="1"/>
</dbReference>
<name>A0A315E269_9BURK</name>
<dbReference type="EMBL" id="NESN01000005">
    <property type="protein sequence ID" value="PUE52010.1"/>
    <property type="molecule type" value="Genomic_DNA"/>
</dbReference>
<dbReference type="PANTHER" id="PTHR38439:SF3">
    <property type="entry name" value="COPPER-RESISTANT CUPROPROTEIN COPI"/>
    <property type="match status" value="1"/>
</dbReference>
<gene>
    <name evidence="7" type="ORF">B9Z37_13125</name>
</gene>
<protein>
    <recommendedName>
        <fullName evidence="6">Blue (type 1) copper domain-containing protein</fullName>
    </recommendedName>
</protein>
<dbReference type="GO" id="GO:0005507">
    <property type="term" value="F:copper ion binding"/>
    <property type="evidence" value="ECO:0007669"/>
    <property type="project" value="InterPro"/>
</dbReference>
<evidence type="ECO:0000313" key="8">
    <source>
        <dbReference type="Proteomes" id="UP000250790"/>
    </source>
</evidence>
<dbReference type="CDD" id="cd04211">
    <property type="entry name" value="Cupredoxin_like_2"/>
    <property type="match status" value="1"/>
</dbReference>
<reference evidence="7 8" key="1">
    <citation type="submission" date="2017-04" db="EMBL/GenBank/DDBJ databases">
        <title>Unexpected and diverse lifestyles within the genus Limnohabitans.</title>
        <authorList>
            <person name="Kasalicky V."/>
            <person name="Mehrshad M."/>
            <person name="Andrei S.-A."/>
            <person name="Salcher M."/>
            <person name="Kratochvilova H."/>
            <person name="Simek K."/>
            <person name="Ghai R."/>
        </authorList>
    </citation>
    <scope>NUCLEOTIDE SEQUENCE [LARGE SCALE GENOMIC DNA]</scope>
    <source>
        <strain evidence="7 8">II-B4</strain>
    </source>
</reference>
<evidence type="ECO:0000259" key="6">
    <source>
        <dbReference type="Pfam" id="PF00127"/>
    </source>
</evidence>
<evidence type="ECO:0000256" key="4">
    <source>
        <dbReference type="ARBA" id="ARBA00023008"/>
    </source>
</evidence>
<dbReference type="OrthoDB" id="9816061at2"/>
<dbReference type="GO" id="GO:0009055">
    <property type="term" value="F:electron transfer activity"/>
    <property type="evidence" value="ECO:0007669"/>
    <property type="project" value="InterPro"/>
</dbReference>
<evidence type="ECO:0000256" key="5">
    <source>
        <dbReference type="SAM" id="Phobius"/>
    </source>
</evidence>
<feature type="transmembrane region" description="Helical" evidence="5">
    <location>
        <begin position="77"/>
        <end position="94"/>
    </location>
</feature>
<evidence type="ECO:0000256" key="3">
    <source>
        <dbReference type="ARBA" id="ARBA00022764"/>
    </source>
</evidence>
<keyword evidence="5" id="KW-1133">Transmembrane helix</keyword>
<evidence type="ECO:0000256" key="2">
    <source>
        <dbReference type="ARBA" id="ARBA00022723"/>
    </source>
</evidence>
<dbReference type="AlphaFoldDB" id="A0A315E269"/>
<keyword evidence="4" id="KW-0186">Copper</keyword>
<keyword evidence="5" id="KW-0812">Transmembrane</keyword>
<keyword evidence="5" id="KW-0472">Membrane</keyword>
<dbReference type="InterPro" id="IPR000923">
    <property type="entry name" value="BlueCu_1"/>
</dbReference>
<dbReference type="GO" id="GO:0042597">
    <property type="term" value="C:periplasmic space"/>
    <property type="evidence" value="ECO:0007669"/>
    <property type="project" value="UniProtKB-SubCell"/>
</dbReference>
<keyword evidence="3" id="KW-0574">Periplasm</keyword>
<dbReference type="Proteomes" id="UP000250790">
    <property type="component" value="Unassembled WGS sequence"/>
</dbReference>
<keyword evidence="8" id="KW-1185">Reference proteome</keyword>
<accession>A0A315E269</accession>
<sequence>MDGRMTSSFQQQHGAMLLKYSGISFISGAVNHGFFSGTRSLWTAAIGIVLFVLGAWLEHRLGPADTDTPRTGLLQTLVLGTLLSIGLGFFTGGLQHFPDSPARSAWVVPLGFFISVLALGLSAPGHWPRAATVYVLVLGTAVTAGSWAAWQWLERHPDWAATGGHSHGEAAAADEHQGALAATGPHDPVLAQVVTRSMAVNMDDQMRFTPSQIEVQAGETIRFVVSNSGRTAHEMVLGSDEDISAHSEAMKQAAAKGAASDSAHHHSTGAAISVAAGETGELVVTFSKATRLQMACLIPGHYEAGMRGTVSVQAAQEAHDHSAHKH</sequence>
<keyword evidence="2" id="KW-0479">Metal-binding</keyword>
<comment type="subcellular location">
    <subcellularLocation>
        <location evidence="1">Periplasm</location>
    </subcellularLocation>
</comment>
<feature type="transmembrane region" description="Helical" evidence="5">
    <location>
        <begin position="131"/>
        <end position="150"/>
    </location>
</feature>
<feature type="transmembrane region" description="Helical" evidence="5">
    <location>
        <begin position="106"/>
        <end position="125"/>
    </location>
</feature>
<dbReference type="InterPro" id="IPR050845">
    <property type="entry name" value="Cu-binding_ET"/>
</dbReference>
<dbReference type="Pfam" id="PF00127">
    <property type="entry name" value="Copper-bind"/>
    <property type="match status" value="1"/>
</dbReference>
<comment type="caution">
    <text evidence="7">The sequence shown here is derived from an EMBL/GenBank/DDBJ whole genome shotgun (WGS) entry which is preliminary data.</text>
</comment>
<evidence type="ECO:0000313" key="7">
    <source>
        <dbReference type="EMBL" id="PUE52010.1"/>
    </source>
</evidence>
<organism evidence="7 8">
    <name type="scientific">Limnohabitans parvus II-B4</name>
    <dbReference type="NCBI Taxonomy" id="1293052"/>
    <lineage>
        <taxon>Bacteria</taxon>
        <taxon>Pseudomonadati</taxon>
        <taxon>Pseudomonadota</taxon>
        <taxon>Betaproteobacteria</taxon>
        <taxon>Burkholderiales</taxon>
        <taxon>Comamonadaceae</taxon>
        <taxon>Limnohabitans</taxon>
    </lineage>
</organism>